<dbReference type="Proteomes" id="UP000199705">
    <property type="component" value="Unassembled WGS sequence"/>
</dbReference>
<dbReference type="Pfam" id="PF13715">
    <property type="entry name" value="CarbopepD_reg_2"/>
    <property type="match status" value="1"/>
</dbReference>
<keyword evidence="1" id="KW-0998">Cell outer membrane</keyword>
<feature type="domain" description="TonB-dependent receptor plug" evidence="2">
    <location>
        <begin position="261"/>
        <end position="360"/>
    </location>
</feature>
<dbReference type="FunFam" id="2.170.130.10:FF:000003">
    <property type="entry name" value="SusC/RagA family TonB-linked outer membrane protein"/>
    <property type="match status" value="1"/>
</dbReference>
<comment type="similarity">
    <text evidence="1">Belongs to the TonB-dependent receptor family.</text>
</comment>
<name>A0A1G7S0H8_9SPHI</name>
<dbReference type="Gene3D" id="2.170.130.10">
    <property type="entry name" value="TonB-dependent receptor, plug domain"/>
    <property type="match status" value="1"/>
</dbReference>
<keyword evidence="1" id="KW-1134">Transmembrane beta strand</keyword>
<dbReference type="STRING" id="551996.SAMN05192573_102417"/>
<evidence type="ECO:0000259" key="2">
    <source>
        <dbReference type="Pfam" id="PF07715"/>
    </source>
</evidence>
<dbReference type="InterPro" id="IPR023996">
    <property type="entry name" value="TonB-dep_OMP_SusC/RagA"/>
</dbReference>
<dbReference type="Gene3D" id="2.60.40.1120">
    <property type="entry name" value="Carboxypeptidase-like, regulatory domain"/>
    <property type="match status" value="1"/>
</dbReference>
<evidence type="ECO:0000313" key="3">
    <source>
        <dbReference type="EMBL" id="SDG16517.1"/>
    </source>
</evidence>
<dbReference type="PROSITE" id="PS00018">
    <property type="entry name" value="EF_HAND_1"/>
    <property type="match status" value="1"/>
</dbReference>
<keyword evidence="4" id="KW-1185">Reference proteome</keyword>
<proteinExistence type="inferred from homology"/>
<dbReference type="EMBL" id="FNCG01000002">
    <property type="protein sequence ID" value="SDG16517.1"/>
    <property type="molecule type" value="Genomic_DNA"/>
</dbReference>
<dbReference type="NCBIfam" id="TIGR04057">
    <property type="entry name" value="SusC_RagA_signa"/>
    <property type="match status" value="1"/>
</dbReference>
<dbReference type="InterPro" id="IPR008969">
    <property type="entry name" value="CarboxyPept-like_regulatory"/>
</dbReference>
<evidence type="ECO:0000313" key="4">
    <source>
        <dbReference type="Proteomes" id="UP000199705"/>
    </source>
</evidence>
<evidence type="ECO:0000256" key="1">
    <source>
        <dbReference type="PROSITE-ProRule" id="PRU01360"/>
    </source>
</evidence>
<dbReference type="InterPro" id="IPR023997">
    <property type="entry name" value="TonB-dep_OMP_SusC/RagA_CS"/>
</dbReference>
<dbReference type="SUPFAM" id="SSF56935">
    <property type="entry name" value="Porins"/>
    <property type="match status" value="1"/>
</dbReference>
<dbReference type="InterPro" id="IPR037066">
    <property type="entry name" value="Plug_dom_sf"/>
</dbReference>
<reference evidence="4" key="1">
    <citation type="submission" date="2016-10" db="EMBL/GenBank/DDBJ databases">
        <authorList>
            <person name="Varghese N."/>
            <person name="Submissions S."/>
        </authorList>
    </citation>
    <scope>NUCLEOTIDE SEQUENCE [LARGE SCALE GENOMIC DNA]</scope>
    <source>
        <strain evidence="4">Gh-67</strain>
    </source>
</reference>
<comment type="subcellular location">
    <subcellularLocation>
        <location evidence="1">Cell outer membrane</location>
        <topology evidence="1">Multi-pass membrane protein</topology>
    </subcellularLocation>
</comment>
<dbReference type="AlphaFoldDB" id="A0A1G7S0H8"/>
<keyword evidence="1" id="KW-0812">Transmembrane</keyword>
<dbReference type="SUPFAM" id="SSF49464">
    <property type="entry name" value="Carboxypeptidase regulatory domain-like"/>
    <property type="match status" value="1"/>
</dbReference>
<accession>A0A1G7S0H8</accession>
<dbReference type="InterPro" id="IPR018247">
    <property type="entry name" value="EF_Hand_1_Ca_BS"/>
</dbReference>
<dbReference type="PROSITE" id="PS52016">
    <property type="entry name" value="TONB_DEPENDENT_REC_3"/>
    <property type="match status" value="1"/>
</dbReference>
<gene>
    <name evidence="3" type="ORF">SAMN05192573_102417</name>
</gene>
<dbReference type="InterPro" id="IPR012910">
    <property type="entry name" value="Plug_dom"/>
</dbReference>
<dbReference type="Pfam" id="PF07715">
    <property type="entry name" value="Plug"/>
    <property type="match status" value="1"/>
</dbReference>
<sequence>MSFVKAVLERLEPKVSAIFLNILFSEYMKNNVPCQWGRKCTLFMKLSTLMLLLCSTAFSMTRVDANGQEVLKKKITVNVKNSPVSDALEKISASSGVKFTYNGAVSNSTEKVSEKAVNIELGVVLKRVLAKTDFTFIVLDDGEILVRYDDAKKNTNSGKTFFQRIVTGRVTDEKGIALPGVSVKVKGTDRGGIADAKGNYQIQVNADSEILVYSFIGYKNQEVAVTNKKVIDIQMQPAADNELKEVAVVAYGTQKKVSLVGAQSTIDIENLKQPVSDVTTLLAGQVAGVIGVQRSGEPGRSSADIWIRGISTFTSSYPLVLVDGIERSINNIEPEDIQSFTILKDASATAVYGVRGANGVIIVQTRRGVAGKPKINVDFYEGINSFTRIPKMADGVTYMNMVNESLTTRDQPAKYTQTYIQNTKNQVDPLLYPDINWIDAVFNKYSHNRRANINASGGVPSARYYVSASYYDETGLLKTDELAKYNSTIDYNRYNFTSNLNLELTKTTKLDLGVQGFVGKGNYPSVSASDIFVQAMIVQPTAFPIMYPGGFVPGVNPNGDQRNPYADLTTRGYSTTYSSQLYSNARLTQDLKFITPGLSFTTMFAYDINTSHSVNRSKRLDTYFPDATTPYNADGSLNLIKTYSGTSTYLNFSEASGGYYKTYTESSLNYDCTFGDHHVGGLLLFNQQDQTNYPGGSFANSIPYRYRGLAGRVTYSYKDRYFAEFNVGYNGSENFSPQKRYGFFPAFGVGWLLSEEKFFEPLKTAFSMFKIRYSNGFAGADDGGPRFDYLTFLTDGADGYTFGLNRQGVSGINITNYGVNVTWAKSHKQDLGFDIRTLNDKLSLTVDLFKEHRTGILLQRQAVPSFVGLANSPYGNLGIVDNKGIDASLQDNMTIGKVNLSIRANVTYNKDKVIENDQPIPPYPWMNRRGNNVLANYGYIAEGFFTSQDEVNKSAVPGDKSSIRPGDIKYKDLNNDGVINAYDVTKIGRGDVPSLIYGAGFTVSYLNFSVGAFFQGTGRADRYISGNAIQPFSTNGGVSNAYANITDRWTPENPNPNAFYPRLAFGDAANTNNTQTSSFWIKNVQFVRLKTLDVGYTLPKGLFNNLGLKGARVYVMGYNLFTFSKFKLWDPELNTGNGTSYPNTKTLSLGLSAQFN</sequence>
<keyword evidence="1" id="KW-0813">Transport</keyword>
<keyword evidence="1" id="KW-0472">Membrane</keyword>
<dbReference type="InterPro" id="IPR039426">
    <property type="entry name" value="TonB-dep_rcpt-like"/>
</dbReference>
<organism evidence="3 4">
    <name type="scientific">Mucilaginibacter gossypii</name>
    <dbReference type="NCBI Taxonomy" id="551996"/>
    <lineage>
        <taxon>Bacteria</taxon>
        <taxon>Pseudomonadati</taxon>
        <taxon>Bacteroidota</taxon>
        <taxon>Sphingobacteriia</taxon>
        <taxon>Sphingobacteriales</taxon>
        <taxon>Sphingobacteriaceae</taxon>
        <taxon>Mucilaginibacter</taxon>
    </lineage>
</organism>
<protein>
    <submittedName>
        <fullName evidence="3">TonB-linked outer membrane protein, SusC/RagA family</fullName>
    </submittedName>
</protein>
<dbReference type="NCBIfam" id="TIGR04056">
    <property type="entry name" value="OMP_RagA_SusC"/>
    <property type="match status" value="1"/>
</dbReference>
<dbReference type="GO" id="GO:0009279">
    <property type="term" value="C:cell outer membrane"/>
    <property type="evidence" value="ECO:0007669"/>
    <property type="project" value="UniProtKB-SubCell"/>
</dbReference>